<comment type="pathway">
    <text evidence="1 9">Isoprenoid biosynthesis; isopentenyl diphosphate biosynthesis via DXP pathway; isopentenyl diphosphate from 1-deoxy-D-xylulose 5-phosphate: step 1/6.</text>
</comment>
<feature type="binding site" evidence="9">
    <location>
        <position position="36"/>
    </location>
    <ligand>
        <name>NADPH</name>
        <dbReference type="ChEBI" id="CHEBI:57783"/>
    </ligand>
</feature>
<dbReference type="PANTHER" id="PTHR30525:SF0">
    <property type="entry name" value="1-DEOXY-D-XYLULOSE 5-PHOSPHATE REDUCTOISOMERASE, CHLOROPLASTIC"/>
    <property type="match status" value="1"/>
</dbReference>
<feature type="binding site" evidence="9">
    <location>
        <position position="38"/>
    </location>
    <ligand>
        <name>NADPH</name>
        <dbReference type="ChEBI" id="CHEBI:57783"/>
    </ligand>
</feature>
<dbReference type="Proteomes" id="UP000199516">
    <property type="component" value="Unassembled WGS sequence"/>
</dbReference>
<dbReference type="InterPro" id="IPR003821">
    <property type="entry name" value="DXP_reductoisomerase"/>
</dbReference>
<feature type="binding site" evidence="9">
    <location>
        <position position="12"/>
    </location>
    <ligand>
        <name>NADPH</name>
        <dbReference type="ChEBI" id="CHEBI:57783"/>
    </ligand>
</feature>
<keyword evidence="9" id="KW-0460">Magnesium</keyword>
<feature type="binding site" evidence="9">
    <location>
        <position position="148"/>
    </location>
    <ligand>
        <name>1-deoxy-D-xylulose 5-phosphate</name>
        <dbReference type="ChEBI" id="CHEBI:57792"/>
    </ligand>
</feature>
<feature type="binding site" evidence="9">
    <location>
        <position position="123"/>
    </location>
    <ligand>
        <name>NADPH</name>
        <dbReference type="ChEBI" id="CHEBI:57783"/>
    </ligand>
</feature>
<keyword evidence="4 9" id="KW-0521">NADP</keyword>
<dbReference type="AlphaFoldDB" id="A0A1I2A6K6"/>
<dbReference type="GO" id="GO:0030604">
    <property type="term" value="F:1-deoxy-D-xylulose-5-phosphate reductoisomerase activity"/>
    <property type="evidence" value="ECO:0007669"/>
    <property type="project" value="UniProtKB-UniRule"/>
</dbReference>
<evidence type="ECO:0000259" key="12">
    <source>
        <dbReference type="Pfam" id="PF13288"/>
    </source>
</evidence>
<evidence type="ECO:0000259" key="11">
    <source>
        <dbReference type="Pfam" id="PF08436"/>
    </source>
</evidence>
<evidence type="ECO:0000313" key="13">
    <source>
        <dbReference type="EMBL" id="SFE38410.1"/>
    </source>
</evidence>
<sequence>MKNIALIGSTGSIGTQTLEVIRSHPDNFNLVSLGGGKNTDLILKQIEEFRPALVSVAGKKEADYICQNVDAPIKVYYGREGLNEVATHSDADMLINAVVGSLGLQPTLHAIEAGLDIGIANKETLVTAGHLVTKKAREYGVHLLPVDSEHSAIFQCLEGNHQNEINRLILTASGGSFRDKTREELQNVNVEEALQHPNWNMGAKITIDSATMMNKGLEVIEAHWLFNIPYEQIEVVIHKESIVHSLVEYCDKSVLAQLGTPDMKVPIQYAMTYPQRLELEDTNRLNLWETGTLHFKKPDFERYRCLTFAYEAGKTGGTLTTVLNAANEEAVDGFLQGKIPFLAIEDYIEKALDHHQAQMNPDLETILEVDKDTRAFIRSQLG</sequence>
<evidence type="ECO:0000256" key="7">
    <source>
        <dbReference type="ARBA" id="ARBA00023229"/>
    </source>
</evidence>
<keyword evidence="6 9" id="KW-0464">Manganese</keyword>
<feature type="binding site" evidence="9">
    <location>
        <position position="173"/>
    </location>
    <ligand>
        <name>1-deoxy-D-xylulose 5-phosphate</name>
        <dbReference type="ChEBI" id="CHEBI:57792"/>
    </ligand>
</feature>
<dbReference type="OrthoDB" id="9806546at2"/>
<dbReference type="FunFam" id="3.40.50.720:FF:000045">
    <property type="entry name" value="1-deoxy-D-xylulose 5-phosphate reductoisomerase"/>
    <property type="match status" value="1"/>
</dbReference>
<feature type="binding site" evidence="9">
    <location>
        <position position="122"/>
    </location>
    <ligand>
        <name>1-deoxy-D-xylulose 5-phosphate</name>
        <dbReference type="ChEBI" id="CHEBI:57792"/>
    </ligand>
</feature>
<dbReference type="GO" id="GO:0070402">
    <property type="term" value="F:NADPH binding"/>
    <property type="evidence" value="ECO:0007669"/>
    <property type="project" value="InterPro"/>
</dbReference>
<protein>
    <recommendedName>
        <fullName evidence="9">1-deoxy-D-xylulose 5-phosphate reductoisomerase</fullName>
        <shortName evidence="9">DXP reductoisomerase</shortName>
        <ecNumber evidence="9">1.1.1.267</ecNumber>
    </recommendedName>
    <alternativeName>
        <fullName evidence="9">1-deoxyxylulose-5-phosphate reductoisomerase</fullName>
    </alternativeName>
    <alternativeName>
        <fullName evidence="9">2-C-methyl-D-erythritol 4-phosphate synthase</fullName>
    </alternativeName>
</protein>
<dbReference type="InterPro" id="IPR013644">
    <property type="entry name" value="DXP_reductoisomerase_C"/>
</dbReference>
<feature type="binding site" evidence="9">
    <location>
        <position position="218"/>
    </location>
    <ligand>
        <name>Mn(2+)</name>
        <dbReference type="ChEBI" id="CHEBI:29035"/>
    </ligand>
</feature>
<dbReference type="InterPro" id="IPR026877">
    <property type="entry name" value="DXPR_C"/>
</dbReference>
<feature type="binding site" evidence="9">
    <location>
        <position position="37"/>
    </location>
    <ligand>
        <name>NADPH</name>
        <dbReference type="ChEBI" id="CHEBI:57783"/>
    </ligand>
</feature>
<evidence type="ECO:0000256" key="2">
    <source>
        <dbReference type="ARBA" id="ARBA00006825"/>
    </source>
</evidence>
<dbReference type="PANTHER" id="PTHR30525">
    <property type="entry name" value="1-DEOXY-D-XYLULOSE 5-PHOSPHATE REDUCTOISOMERASE"/>
    <property type="match status" value="1"/>
</dbReference>
<dbReference type="Gene3D" id="3.40.50.720">
    <property type="entry name" value="NAD(P)-binding Rossmann-like Domain"/>
    <property type="match status" value="1"/>
</dbReference>
<dbReference type="HAMAP" id="MF_00183">
    <property type="entry name" value="DXP_reductoisom"/>
    <property type="match status" value="1"/>
</dbReference>
<feature type="binding site" evidence="9">
    <location>
        <position position="149"/>
    </location>
    <ligand>
        <name>Mn(2+)</name>
        <dbReference type="ChEBI" id="CHEBI:29035"/>
    </ligand>
</feature>
<evidence type="ECO:0000313" key="14">
    <source>
        <dbReference type="Proteomes" id="UP000199516"/>
    </source>
</evidence>
<evidence type="ECO:0000256" key="1">
    <source>
        <dbReference type="ARBA" id="ARBA00005094"/>
    </source>
</evidence>
<feature type="binding site" evidence="9">
    <location>
        <position position="10"/>
    </location>
    <ligand>
        <name>NADPH</name>
        <dbReference type="ChEBI" id="CHEBI:57783"/>
    </ligand>
</feature>
<dbReference type="STRING" id="930128.SAMN05192532_101633"/>
<dbReference type="InterPro" id="IPR036291">
    <property type="entry name" value="NAD(P)-bd_dom_sf"/>
</dbReference>
<evidence type="ECO:0000256" key="6">
    <source>
        <dbReference type="ARBA" id="ARBA00023211"/>
    </source>
</evidence>
<dbReference type="EMBL" id="FONT01000001">
    <property type="protein sequence ID" value="SFE38410.1"/>
    <property type="molecule type" value="Genomic_DNA"/>
</dbReference>
<keyword evidence="13" id="KW-0413">Isomerase</keyword>
<dbReference type="UniPathway" id="UPA00056">
    <property type="reaction ID" value="UER00092"/>
</dbReference>
<evidence type="ECO:0000256" key="3">
    <source>
        <dbReference type="ARBA" id="ARBA00022723"/>
    </source>
</evidence>
<keyword evidence="5 9" id="KW-0560">Oxidoreductase</keyword>
<dbReference type="PIRSF" id="PIRSF006205">
    <property type="entry name" value="Dxp_reductismrs"/>
    <property type="match status" value="1"/>
</dbReference>
<dbReference type="NCBIfam" id="TIGR00243">
    <property type="entry name" value="Dxr"/>
    <property type="match status" value="1"/>
</dbReference>
<dbReference type="InterPro" id="IPR036169">
    <property type="entry name" value="DXPR_C_sf"/>
</dbReference>
<proteinExistence type="inferred from homology"/>
<reference evidence="13 14" key="1">
    <citation type="submission" date="2016-10" db="EMBL/GenBank/DDBJ databases">
        <authorList>
            <person name="de Groot N.N."/>
        </authorList>
    </citation>
    <scope>NUCLEOTIDE SEQUENCE [LARGE SCALE GENOMIC DNA]</scope>
    <source>
        <strain evidence="13 14">DSM 23995</strain>
    </source>
</reference>
<evidence type="ECO:0000259" key="10">
    <source>
        <dbReference type="Pfam" id="PF02670"/>
    </source>
</evidence>
<dbReference type="SUPFAM" id="SSF69055">
    <property type="entry name" value="1-deoxy-D-xylulose-5-phosphate reductoisomerase, C-terminal domain"/>
    <property type="match status" value="1"/>
</dbReference>
<feature type="domain" description="1-deoxy-D-xylulose 5-phosphate reductoisomerase C-terminal" evidence="11">
    <location>
        <begin position="143"/>
        <end position="226"/>
    </location>
</feature>
<dbReference type="Pfam" id="PF02670">
    <property type="entry name" value="DXP_reductoisom"/>
    <property type="match status" value="1"/>
</dbReference>
<feature type="binding site" evidence="9">
    <location>
        <position position="13"/>
    </location>
    <ligand>
        <name>NADPH</name>
        <dbReference type="ChEBI" id="CHEBI:57783"/>
    </ligand>
</feature>
<dbReference type="SUPFAM" id="SSF51735">
    <property type="entry name" value="NAD(P)-binding Rossmann-fold domains"/>
    <property type="match status" value="1"/>
</dbReference>
<feature type="binding site" evidence="9">
    <location>
        <position position="196"/>
    </location>
    <ligand>
        <name>1-deoxy-D-xylulose 5-phosphate</name>
        <dbReference type="ChEBI" id="CHEBI:57792"/>
    </ligand>
</feature>
<keyword evidence="7 9" id="KW-0414">Isoprene biosynthesis</keyword>
<accession>A0A1I2A6K6</accession>
<feature type="binding site" evidence="9">
    <location>
        <position position="215"/>
    </location>
    <ligand>
        <name>1-deoxy-D-xylulose 5-phosphate</name>
        <dbReference type="ChEBI" id="CHEBI:57792"/>
    </ligand>
</feature>
<feature type="binding site" evidence="9">
    <location>
        <position position="209"/>
    </location>
    <ligand>
        <name>1-deoxy-D-xylulose 5-phosphate</name>
        <dbReference type="ChEBI" id="CHEBI:57792"/>
    </ligand>
</feature>
<comment type="cofactor">
    <cofactor evidence="9">
        <name>Mg(2+)</name>
        <dbReference type="ChEBI" id="CHEBI:18420"/>
    </cofactor>
    <cofactor evidence="9">
        <name>Mn(2+)</name>
        <dbReference type="ChEBI" id="CHEBI:29035"/>
    </cofactor>
</comment>
<keyword evidence="3 9" id="KW-0479">Metal-binding</keyword>
<dbReference type="GO" id="GO:0016853">
    <property type="term" value="F:isomerase activity"/>
    <property type="evidence" value="ECO:0007669"/>
    <property type="project" value="UniProtKB-KW"/>
</dbReference>
<organism evidence="13 14">
    <name type="scientific">Alteribacillus iranensis</name>
    <dbReference type="NCBI Taxonomy" id="930128"/>
    <lineage>
        <taxon>Bacteria</taxon>
        <taxon>Bacillati</taxon>
        <taxon>Bacillota</taxon>
        <taxon>Bacilli</taxon>
        <taxon>Bacillales</taxon>
        <taxon>Bacillaceae</taxon>
        <taxon>Alteribacillus</taxon>
    </lineage>
</organism>
<feature type="domain" description="DXP reductoisomerase C-terminal" evidence="12">
    <location>
        <begin position="258"/>
        <end position="375"/>
    </location>
</feature>
<dbReference type="Gene3D" id="1.10.1740.10">
    <property type="match status" value="1"/>
</dbReference>
<feature type="binding site" evidence="9">
    <location>
        <position position="214"/>
    </location>
    <ligand>
        <name>1-deoxy-D-xylulose 5-phosphate</name>
        <dbReference type="ChEBI" id="CHEBI:57792"/>
    </ligand>
</feature>
<dbReference type="GO" id="GO:0051484">
    <property type="term" value="P:isopentenyl diphosphate biosynthetic process, methylerythritol 4-phosphate pathway involved in terpenoid biosynthetic process"/>
    <property type="evidence" value="ECO:0007669"/>
    <property type="project" value="TreeGrafter"/>
</dbReference>
<gene>
    <name evidence="9" type="primary">dxr</name>
    <name evidence="13" type="ORF">SAMN05192532_101633</name>
</gene>
<evidence type="ECO:0000256" key="8">
    <source>
        <dbReference type="ARBA" id="ARBA00048543"/>
    </source>
</evidence>
<feature type="binding site" evidence="9">
    <location>
        <position position="149"/>
    </location>
    <ligand>
        <name>1-deoxy-D-xylulose 5-phosphate</name>
        <dbReference type="ChEBI" id="CHEBI:57792"/>
    </ligand>
</feature>
<dbReference type="NCBIfam" id="NF009114">
    <property type="entry name" value="PRK12464.1"/>
    <property type="match status" value="1"/>
</dbReference>
<feature type="binding site" evidence="9">
    <location>
        <position position="11"/>
    </location>
    <ligand>
        <name>NADPH</name>
        <dbReference type="ChEBI" id="CHEBI:57783"/>
    </ligand>
</feature>
<dbReference type="Pfam" id="PF13288">
    <property type="entry name" value="DXPR_C"/>
    <property type="match status" value="1"/>
</dbReference>
<comment type="similarity">
    <text evidence="2 9">Belongs to the DXR family.</text>
</comment>
<evidence type="ECO:0000256" key="5">
    <source>
        <dbReference type="ARBA" id="ARBA00023002"/>
    </source>
</evidence>
<feature type="binding site" evidence="9">
    <location>
        <position position="218"/>
    </location>
    <ligand>
        <name>1-deoxy-D-xylulose 5-phosphate</name>
        <dbReference type="ChEBI" id="CHEBI:57792"/>
    </ligand>
</feature>
<dbReference type="InterPro" id="IPR013512">
    <property type="entry name" value="DXP_reductoisomerase_N"/>
</dbReference>
<dbReference type="EC" id="1.1.1.267" evidence="9"/>
<dbReference type="RefSeq" id="WP_091657193.1">
    <property type="nucleotide sequence ID" value="NZ_FONT01000001.1"/>
</dbReference>
<feature type="binding site" evidence="9">
    <location>
        <position position="121"/>
    </location>
    <ligand>
        <name>NADPH</name>
        <dbReference type="ChEBI" id="CHEBI:57783"/>
    </ligand>
</feature>
<evidence type="ECO:0000256" key="4">
    <source>
        <dbReference type="ARBA" id="ARBA00022857"/>
    </source>
</evidence>
<dbReference type="Pfam" id="PF08436">
    <property type="entry name" value="DXP_redisom_C"/>
    <property type="match status" value="1"/>
</dbReference>
<dbReference type="SUPFAM" id="SSF55347">
    <property type="entry name" value="Glyceraldehyde-3-phosphate dehydrogenase-like, C-terminal domain"/>
    <property type="match status" value="1"/>
</dbReference>
<name>A0A1I2A6K6_9BACI</name>
<feature type="domain" description="1-deoxy-D-xylulose 5-phosphate reductoisomerase N-terminal" evidence="10">
    <location>
        <begin position="4"/>
        <end position="129"/>
    </location>
</feature>
<keyword evidence="14" id="KW-1185">Reference proteome</keyword>
<comment type="catalytic activity">
    <reaction evidence="8">
        <text>2-C-methyl-D-erythritol 4-phosphate + NADP(+) = 1-deoxy-D-xylulose 5-phosphate + NADPH + H(+)</text>
        <dbReference type="Rhea" id="RHEA:13717"/>
        <dbReference type="ChEBI" id="CHEBI:15378"/>
        <dbReference type="ChEBI" id="CHEBI:57783"/>
        <dbReference type="ChEBI" id="CHEBI:57792"/>
        <dbReference type="ChEBI" id="CHEBI:58262"/>
        <dbReference type="ChEBI" id="CHEBI:58349"/>
        <dbReference type="EC" id="1.1.1.267"/>
    </reaction>
    <physiologicalReaction direction="right-to-left" evidence="8">
        <dbReference type="Rhea" id="RHEA:13719"/>
    </physiologicalReaction>
</comment>
<feature type="binding site" evidence="9">
    <location>
        <position position="202"/>
    </location>
    <ligand>
        <name>NADPH</name>
        <dbReference type="ChEBI" id="CHEBI:57783"/>
    </ligand>
</feature>
<dbReference type="GO" id="GO:0030145">
    <property type="term" value="F:manganese ion binding"/>
    <property type="evidence" value="ECO:0007669"/>
    <property type="project" value="TreeGrafter"/>
</dbReference>
<evidence type="ECO:0000256" key="9">
    <source>
        <dbReference type="HAMAP-Rule" id="MF_00183"/>
    </source>
</evidence>
<feature type="binding site" evidence="9">
    <location>
        <position position="147"/>
    </location>
    <ligand>
        <name>Mn(2+)</name>
        <dbReference type="ChEBI" id="CHEBI:29035"/>
    </ligand>
</feature>
<comment type="function">
    <text evidence="9">Catalyzes the NADPH-dependent rearrangement and reduction of 1-deoxy-D-xylulose-5-phosphate (DXP) to 2-C-methyl-D-erythritol 4-phosphate (MEP).</text>
</comment>